<keyword evidence="1 3" id="KW-0378">Hydrolase</keyword>
<accession>A0ABT5U5N4</accession>
<dbReference type="RefSeq" id="WP_274688036.1">
    <property type="nucleotide sequence ID" value="NZ_JAPMOU010000006.1"/>
</dbReference>
<dbReference type="InterPro" id="IPR049492">
    <property type="entry name" value="BD-FAE-like_dom"/>
</dbReference>
<sequence length="287" mass="32989">MQYQQYTQESLDRDYNNRQAVTNFDQILSSWQEASKKARQFYVHFDDIRYGLSNRETLDVFPAKQANQPAILFIHGGYWQSMDKKFFHFLAPIWVDRGVNFIFINYPLAPHETLTGITSSIQRALHWFYQHAADYKINPDQLFLMGHSAGAHLASYLLTIDWQRLSPKIPNNVIKGVTALSGIYNLTPIQHSFVNSVLRLTDEEVSHYSPCRLKPLTNASLLLAVGDQEIKGFHDQQQVFGDSWRRYLPELKEVKVKGTNHFTILDQLGEAGSPLFIKVSQQLGLLS</sequence>
<dbReference type="EMBL" id="JAPMOU010000006">
    <property type="protein sequence ID" value="MDE1461674.1"/>
    <property type="molecule type" value="Genomic_DNA"/>
</dbReference>
<evidence type="ECO:0000256" key="1">
    <source>
        <dbReference type="ARBA" id="ARBA00022801"/>
    </source>
</evidence>
<name>A0ABT5U5N4_9GAMM</name>
<dbReference type="InterPro" id="IPR050300">
    <property type="entry name" value="GDXG_lipolytic_enzyme"/>
</dbReference>
<evidence type="ECO:0000313" key="3">
    <source>
        <dbReference type="EMBL" id="MDE1461674.1"/>
    </source>
</evidence>
<dbReference type="Gene3D" id="3.40.50.1820">
    <property type="entry name" value="alpha/beta hydrolase"/>
    <property type="match status" value="1"/>
</dbReference>
<dbReference type="InterPro" id="IPR029058">
    <property type="entry name" value="AB_hydrolase_fold"/>
</dbReference>
<dbReference type="SUPFAM" id="SSF53474">
    <property type="entry name" value="alpha/beta-Hydrolases"/>
    <property type="match status" value="1"/>
</dbReference>
<reference evidence="3 4" key="1">
    <citation type="submission" date="2022-11" db="EMBL/GenBank/DDBJ databases">
        <title>Spartinivicinus poritis sp. nov., isolated from scleractinian coral Porites lutea.</title>
        <authorList>
            <person name="Zhang G."/>
            <person name="Cai L."/>
            <person name="Wei Q."/>
        </authorList>
    </citation>
    <scope>NUCLEOTIDE SEQUENCE [LARGE SCALE GENOMIC DNA]</scope>
    <source>
        <strain evidence="3 4">A2-2</strain>
    </source>
</reference>
<dbReference type="Proteomes" id="UP001528823">
    <property type="component" value="Unassembled WGS sequence"/>
</dbReference>
<evidence type="ECO:0000259" key="2">
    <source>
        <dbReference type="Pfam" id="PF20434"/>
    </source>
</evidence>
<dbReference type="GO" id="GO:0016787">
    <property type="term" value="F:hydrolase activity"/>
    <property type="evidence" value="ECO:0007669"/>
    <property type="project" value="UniProtKB-KW"/>
</dbReference>
<gene>
    <name evidence="3" type="ORF">ORQ98_06800</name>
</gene>
<comment type="caution">
    <text evidence="3">The sequence shown here is derived from an EMBL/GenBank/DDBJ whole genome shotgun (WGS) entry which is preliminary data.</text>
</comment>
<organism evidence="3 4">
    <name type="scientific">Spartinivicinus poritis</name>
    <dbReference type="NCBI Taxonomy" id="2994640"/>
    <lineage>
        <taxon>Bacteria</taxon>
        <taxon>Pseudomonadati</taxon>
        <taxon>Pseudomonadota</taxon>
        <taxon>Gammaproteobacteria</taxon>
        <taxon>Oceanospirillales</taxon>
        <taxon>Zooshikellaceae</taxon>
        <taxon>Spartinivicinus</taxon>
    </lineage>
</organism>
<proteinExistence type="predicted"/>
<protein>
    <submittedName>
        <fullName evidence="3">Alpha/beta hydrolase</fullName>
    </submittedName>
</protein>
<feature type="domain" description="BD-FAE-like" evidence="2">
    <location>
        <begin position="63"/>
        <end position="165"/>
    </location>
</feature>
<dbReference type="PANTHER" id="PTHR48081">
    <property type="entry name" value="AB HYDROLASE SUPERFAMILY PROTEIN C4A8.06C"/>
    <property type="match status" value="1"/>
</dbReference>
<dbReference type="Pfam" id="PF20434">
    <property type="entry name" value="BD-FAE"/>
    <property type="match status" value="1"/>
</dbReference>
<evidence type="ECO:0000313" key="4">
    <source>
        <dbReference type="Proteomes" id="UP001528823"/>
    </source>
</evidence>
<dbReference type="PANTHER" id="PTHR48081:SF33">
    <property type="entry name" value="KYNURENINE FORMAMIDASE"/>
    <property type="match status" value="1"/>
</dbReference>
<keyword evidence="4" id="KW-1185">Reference proteome</keyword>